<accession>A0A9P6EPS3</accession>
<comment type="caution">
    <text evidence="2">The sequence shown here is derived from an EMBL/GenBank/DDBJ whole genome shotgun (WGS) entry which is preliminary data.</text>
</comment>
<gene>
    <name evidence="2" type="ORF">CPB83DRAFT_890512</name>
</gene>
<proteinExistence type="predicted"/>
<reference evidence="2" key="1">
    <citation type="submission" date="2020-11" db="EMBL/GenBank/DDBJ databases">
        <authorList>
            <consortium name="DOE Joint Genome Institute"/>
            <person name="Ahrendt S."/>
            <person name="Riley R."/>
            <person name="Andreopoulos W."/>
            <person name="Labutti K."/>
            <person name="Pangilinan J."/>
            <person name="Ruiz-Duenas F.J."/>
            <person name="Barrasa J.M."/>
            <person name="Sanchez-Garcia M."/>
            <person name="Camarero S."/>
            <person name="Miyauchi S."/>
            <person name="Serrano A."/>
            <person name="Linde D."/>
            <person name="Babiker R."/>
            <person name="Drula E."/>
            <person name="Ayuso-Fernandez I."/>
            <person name="Pacheco R."/>
            <person name="Padilla G."/>
            <person name="Ferreira P."/>
            <person name="Barriuso J."/>
            <person name="Kellner H."/>
            <person name="Castanera R."/>
            <person name="Alfaro M."/>
            <person name="Ramirez L."/>
            <person name="Pisabarro A.G."/>
            <person name="Kuo A."/>
            <person name="Tritt A."/>
            <person name="Lipzen A."/>
            <person name="He G."/>
            <person name="Yan M."/>
            <person name="Ng V."/>
            <person name="Cullen D."/>
            <person name="Martin F."/>
            <person name="Rosso M.-N."/>
            <person name="Henrissat B."/>
            <person name="Hibbett D."/>
            <person name="Martinez A.T."/>
            <person name="Grigoriev I.V."/>
        </authorList>
    </citation>
    <scope>NUCLEOTIDE SEQUENCE</scope>
    <source>
        <strain evidence="2">CBS 506.95</strain>
    </source>
</reference>
<dbReference type="AlphaFoldDB" id="A0A9P6EPS3"/>
<evidence type="ECO:0000256" key="1">
    <source>
        <dbReference type="SAM" id="Phobius"/>
    </source>
</evidence>
<dbReference type="Proteomes" id="UP000807306">
    <property type="component" value="Unassembled WGS sequence"/>
</dbReference>
<protein>
    <submittedName>
        <fullName evidence="2">Uncharacterized protein</fullName>
    </submittedName>
</protein>
<keyword evidence="1" id="KW-1133">Transmembrane helix</keyword>
<dbReference type="EMBL" id="MU157830">
    <property type="protein sequence ID" value="KAF9532844.1"/>
    <property type="molecule type" value="Genomic_DNA"/>
</dbReference>
<keyword evidence="1" id="KW-0812">Transmembrane</keyword>
<feature type="transmembrane region" description="Helical" evidence="1">
    <location>
        <begin position="12"/>
        <end position="33"/>
    </location>
</feature>
<evidence type="ECO:0000313" key="2">
    <source>
        <dbReference type="EMBL" id="KAF9532844.1"/>
    </source>
</evidence>
<organism evidence="2 3">
    <name type="scientific">Crepidotus variabilis</name>
    <dbReference type="NCBI Taxonomy" id="179855"/>
    <lineage>
        <taxon>Eukaryota</taxon>
        <taxon>Fungi</taxon>
        <taxon>Dikarya</taxon>
        <taxon>Basidiomycota</taxon>
        <taxon>Agaricomycotina</taxon>
        <taxon>Agaricomycetes</taxon>
        <taxon>Agaricomycetidae</taxon>
        <taxon>Agaricales</taxon>
        <taxon>Agaricineae</taxon>
        <taxon>Crepidotaceae</taxon>
        <taxon>Crepidotus</taxon>
    </lineage>
</organism>
<name>A0A9P6EPS3_9AGAR</name>
<sequence>MTQEVLPEQLDFTASFISLLAFCGTFFAAYRYLDPWKEYFRIVELSEQVRKMWTRYESELLLPRENLQAEYFKALKSLETQAGELAELFIPGTINWRFQFKAWAKILHVKTLSRRIHVFKVTLQTVCEQHRRIRESLADEESEATLYQMNEDVFHLAKKLIAPFVLDGSHVLSTTSNFSGRCNSRFTSPATNIAPSRRNTEQSVLGSETNSSTCKLHYVLVSSHF</sequence>
<dbReference type="OrthoDB" id="3127318at2759"/>
<evidence type="ECO:0000313" key="3">
    <source>
        <dbReference type="Proteomes" id="UP000807306"/>
    </source>
</evidence>
<keyword evidence="1" id="KW-0472">Membrane</keyword>
<keyword evidence="3" id="KW-1185">Reference proteome</keyword>